<evidence type="ECO:0000259" key="1">
    <source>
        <dbReference type="PROSITE" id="PS50878"/>
    </source>
</evidence>
<dbReference type="InterPro" id="IPR043502">
    <property type="entry name" value="DNA/RNA_pol_sf"/>
</dbReference>
<feature type="domain" description="Integrase catalytic" evidence="2">
    <location>
        <begin position="268"/>
        <end position="395"/>
    </location>
</feature>
<dbReference type="PROSITE" id="PS50878">
    <property type="entry name" value="RT_POL"/>
    <property type="match status" value="1"/>
</dbReference>
<dbReference type="Pfam" id="PF00078">
    <property type="entry name" value="RVT_1"/>
    <property type="match status" value="1"/>
</dbReference>
<dbReference type="Gramene" id="C.cajan_15074.t">
    <property type="protein sequence ID" value="C.cajan_15074.t"/>
    <property type="gene ID" value="C.cajan_15074"/>
</dbReference>
<dbReference type="Gene3D" id="3.30.420.10">
    <property type="entry name" value="Ribonuclease H-like superfamily/Ribonuclease H"/>
    <property type="match status" value="1"/>
</dbReference>
<dbReference type="InterPro" id="IPR041577">
    <property type="entry name" value="RT_RNaseH_2"/>
</dbReference>
<dbReference type="InterPro" id="IPR041588">
    <property type="entry name" value="Integrase_H2C2"/>
</dbReference>
<dbReference type="FunFam" id="3.30.70.270:FF:000020">
    <property type="entry name" value="Transposon Tf2-6 polyprotein-like Protein"/>
    <property type="match status" value="1"/>
</dbReference>
<dbReference type="EMBL" id="CM003612">
    <property type="protein sequence ID" value="KYP60064.1"/>
    <property type="molecule type" value="Genomic_DNA"/>
</dbReference>
<keyword evidence="4" id="KW-1185">Reference proteome</keyword>
<sequence length="395" mass="45196">MNHVLRNCIGKFVVVYFDDILIFSKSLDEHLGHLREVLIILRDNHLYANLENCTFCKENVNFFGFIITEEGVQVDPEKIKAIQDWPTPKSVGDVRSFHGLASFNRRFFKDFSTHASPLNELMNDVPFIWGEAQEKAFHDLKEKLTHALILALPNFAQTFELECDASGFGIGAVLFQGGHPIALLEWYLFKMGRLGIPQGSIRKLLLKESHEGGLMDHFGVDKTLSLLKCKFYWPHMRVDVQRHCSKCINCLQAKSRAMPHGLYTPLPIASSPWVDISMDFVLGLPRTQRGFDSIFVVVDRFSKMVHFIPCHKVDDASYIAKLFFKEVVCLHGLPKTIASDRDVEFLSQFWKILWEKLGMKLVYSTSFHPQTDGQIEVVNKSLSTLLRVIQSTDYP</sequence>
<dbReference type="SUPFAM" id="SSF56672">
    <property type="entry name" value="DNA/RNA polymerases"/>
    <property type="match status" value="1"/>
</dbReference>
<evidence type="ECO:0000313" key="3">
    <source>
        <dbReference type="EMBL" id="KYP60064.1"/>
    </source>
</evidence>
<organism evidence="3 4">
    <name type="scientific">Cajanus cajan</name>
    <name type="common">Pigeon pea</name>
    <name type="synonym">Cajanus indicus</name>
    <dbReference type="NCBI Taxonomy" id="3821"/>
    <lineage>
        <taxon>Eukaryota</taxon>
        <taxon>Viridiplantae</taxon>
        <taxon>Streptophyta</taxon>
        <taxon>Embryophyta</taxon>
        <taxon>Tracheophyta</taxon>
        <taxon>Spermatophyta</taxon>
        <taxon>Magnoliopsida</taxon>
        <taxon>eudicotyledons</taxon>
        <taxon>Gunneridae</taxon>
        <taxon>Pentapetalae</taxon>
        <taxon>rosids</taxon>
        <taxon>fabids</taxon>
        <taxon>Fabales</taxon>
        <taxon>Fabaceae</taxon>
        <taxon>Papilionoideae</taxon>
        <taxon>50 kb inversion clade</taxon>
        <taxon>NPAAA clade</taxon>
        <taxon>indigoferoid/millettioid clade</taxon>
        <taxon>Phaseoleae</taxon>
        <taxon>Cajanus</taxon>
    </lineage>
</organism>
<dbReference type="PANTHER" id="PTHR35046:SF9">
    <property type="entry name" value="RNA-DIRECTED DNA POLYMERASE"/>
    <property type="match status" value="1"/>
</dbReference>
<evidence type="ECO:0000313" key="4">
    <source>
        <dbReference type="Proteomes" id="UP000075243"/>
    </source>
</evidence>
<dbReference type="InterPro" id="IPR001584">
    <property type="entry name" value="Integrase_cat-core"/>
</dbReference>
<dbReference type="InterPro" id="IPR043128">
    <property type="entry name" value="Rev_trsase/Diguanyl_cyclase"/>
</dbReference>
<dbReference type="Pfam" id="PF17921">
    <property type="entry name" value="Integrase_H2C2"/>
    <property type="match status" value="1"/>
</dbReference>
<name>A0A151SZ53_CAJCA</name>
<dbReference type="Gene3D" id="3.30.70.270">
    <property type="match status" value="2"/>
</dbReference>
<feature type="domain" description="Reverse transcriptase" evidence="1">
    <location>
        <begin position="1"/>
        <end position="67"/>
    </location>
</feature>
<dbReference type="GO" id="GO:0015074">
    <property type="term" value="P:DNA integration"/>
    <property type="evidence" value="ECO:0007669"/>
    <property type="project" value="InterPro"/>
</dbReference>
<protein>
    <submittedName>
        <fullName evidence="3">Transposon Ty3-G Gag-Pol polyprotein</fullName>
    </submittedName>
</protein>
<dbReference type="CDD" id="cd01647">
    <property type="entry name" value="RT_LTR"/>
    <property type="match status" value="1"/>
</dbReference>
<proteinExistence type="predicted"/>
<dbReference type="InterPro" id="IPR000477">
    <property type="entry name" value="RT_dom"/>
</dbReference>
<dbReference type="AlphaFoldDB" id="A0A151SZ53"/>
<dbReference type="PANTHER" id="PTHR35046">
    <property type="entry name" value="ZINC KNUCKLE (CCHC-TYPE) FAMILY PROTEIN"/>
    <property type="match status" value="1"/>
</dbReference>
<dbReference type="GO" id="GO:0003676">
    <property type="term" value="F:nucleic acid binding"/>
    <property type="evidence" value="ECO:0007669"/>
    <property type="project" value="InterPro"/>
</dbReference>
<dbReference type="Proteomes" id="UP000075243">
    <property type="component" value="Chromosome 10"/>
</dbReference>
<dbReference type="FunFam" id="1.10.340.70:FF:000001">
    <property type="entry name" value="Retrovirus-related Pol polyprotein from transposon gypsy-like Protein"/>
    <property type="match status" value="1"/>
</dbReference>
<dbReference type="Gene3D" id="1.10.340.70">
    <property type="match status" value="1"/>
</dbReference>
<gene>
    <name evidence="3" type="ORF">KK1_015512</name>
</gene>
<dbReference type="Pfam" id="PF17919">
    <property type="entry name" value="RT_RNaseH_2"/>
    <property type="match status" value="1"/>
</dbReference>
<dbReference type="InterPro" id="IPR036397">
    <property type="entry name" value="RNaseH_sf"/>
</dbReference>
<dbReference type="InterPro" id="IPR012337">
    <property type="entry name" value="RNaseH-like_sf"/>
</dbReference>
<accession>A0A151SZ53</accession>
<evidence type="ECO:0000259" key="2">
    <source>
        <dbReference type="PROSITE" id="PS50994"/>
    </source>
</evidence>
<dbReference type="PROSITE" id="PS50994">
    <property type="entry name" value="INTEGRASE"/>
    <property type="match status" value="1"/>
</dbReference>
<dbReference type="SUPFAM" id="SSF53098">
    <property type="entry name" value="Ribonuclease H-like"/>
    <property type="match status" value="1"/>
</dbReference>
<reference evidence="3 4" key="1">
    <citation type="journal article" date="2012" name="Nat. Biotechnol.">
        <title>Draft genome sequence of pigeonpea (Cajanus cajan), an orphan legume crop of resource-poor farmers.</title>
        <authorList>
            <person name="Varshney R.K."/>
            <person name="Chen W."/>
            <person name="Li Y."/>
            <person name="Bharti A.K."/>
            <person name="Saxena R.K."/>
            <person name="Schlueter J.A."/>
            <person name="Donoghue M.T."/>
            <person name="Azam S."/>
            <person name="Fan G."/>
            <person name="Whaley A.M."/>
            <person name="Farmer A.D."/>
            <person name="Sheridan J."/>
            <person name="Iwata A."/>
            <person name="Tuteja R."/>
            <person name="Penmetsa R.V."/>
            <person name="Wu W."/>
            <person name="Upadhyaya H.D."/>
            <person name="Yang S.P."/>
            <person name="Shah T."/>
            <person name="Saxena K.B."/>
            <person name="Michael T."/>
            <person name="McCombie W.R."/>
            <person name="Yang B."/>
            <person name="Zhang G."/>
            <person name="Yang H."/>
            <person name="Wang J."/>
            <person name="Spillane C."/>
            <person name="Cook D.R."/>
            <person name="May G.D."/>
            <person name="Xu X."/>
            <person name="Jackson S.A."/>
        </authorList>
    </citation>
    <scope>NUCLEOTIDE SEQUENCE [LARGE SCALE GENOMIC DNA]</scope>
    <source>
        <strain evidence="4">cv. Asha</strain>
    </source>
</reference>